<keyword evidence="2" id="KW-1185">Reference proteome</keyword>
<proteinExistence type="predicted"/>
<dbReference type="Proteomes" id="UP001197974">
    <property type="component" value="Chromosome"/>
</dbReference>
<evidence type="ECO:0000313" key="1">
    <source>
        <dbReference type="EMBL" id="WLR44251.1"/>
    </source>
</evidence>
<sequence length="200" mass="23846">MWEHYWTYHNSQLLTVGLIINEQQLIEQNIIRNSVFQKRVLENIAFLIQDHLGLTKIIIPYKKSRLFTYRIIGYPVQFFDQVDNRISLGKIIYQLLFSRKSFKGAYQFCINKEHTGSRSDYWPKLNKNHPTLQKAWKPVVHTFLHKKEWYTDDTSIKKEVLFTLPVAKRMDLSLKIISSTYQTKVLNFLQSSIYKKAKDL</sequence>
<gene>
    <name evidence="1" type="ORF">LC087_03835</name>
</gene>
<protein>
    <submittedName>
        <fullName evidence="1">DUF2515 family protein</fullName>
    </submittedName>
</protein>
<evidence type="ECO:0000313" key="2">
    <source>
        <dbReference type="Proteomes" id="UP001197974"/>
    </source>
</evidence>
<dbReference type="Pfam" id="PF10720">
    <property type="entry name" value="DUF2515"/>
    <property type="match status" value="1"/>
</dbReference>
<reference evidence="1 2" key="1">
    <citation type="submission" date="2023-06" db="EMBL/GenBank/DDBJ databases">
        <title>Five Gram-positive bacteria isolated from mangrove sediments in Shenzhen, Guangdong, China.</title>
        <authorList>
            <person name="Yu S."/>
            <person name="Zheng W."/>
            <person name="Huang Y."/>
        </authorList>
    </citation>
    <scope>NUCLEOTIDE SEQUENCE [LARGE SCALE GENOMIC DNA]</scope>
    <source>
        <strain evidence="1 2">SaN35-3</strain>
    </source>
</reference>
<accession>A0ABY9K2W6</accession>
<organism evidence="1 2">
    <name type="scientific">Bacillus carboniphilus</name>
    <dbReference type="NCBI Taxonomy" id="86663"/>
    <lineage>
        <taxon>Bacteria</taxon>
        <taxon>Bacillati</taxon>
        <taxon>Bacillota</taxon>
        <taxon>Bacilli</taxon>
        <taxon>Bacillales</taxon>
        <taxon>Bacillaceae</taxon>
        <taxon>Bacillus</taxon>
    </lineage>
</organism>
<name>A0ABY9K2W6_9BACI</name>
<dbReference type="InterPro" id="IPR019658">
    <property type="entry name" value="DUF2515"/>
</dbReference>
<dbReference type="EMBL" id="CP129013">
    <property type="protein sequence ID" value="WLR44251.1"/>
    <property type="molecule type" value="Genomic_DNA"/>
</dbReference>